<dbReference type="EMBL" id="CP028843">
    <property type="protein sequence ID" value="AWB22674.1"/>
    <property type="molecule type" value="Genomic_DNA"/>
</dbReference>
<dbReference type="AlphaFoldDB" id="A0A2R4WMA8"/>
<name>A0A2R4WMA8_9HYPH</name>
<dbReference type="KEGG" id="mee:DA075_18650"/>
<dbReference type="NCBIfam" id="NF041924">
    <property type="entry name" value="QatB"/>
    <property type="match status" value="1"/>
</dbReference>
<sequence length="179" mass="19221">MGGTVVTAGGLYGVLDALRSGTRPPVDLGLDASELRGRPATEVADRIANALRPSDGTQDTEAARDAISRALSDLIAAEPDADLLALSPEQIGVVVEGYVAHDLCHRVELDVGKAVHDKAPDPATATSRLEQIKDYVRQEVARRFRARSDRGQRLSRQGAATLAASVLRDTFEVFESYLR</sequence>
<keyword evidence="2" id="KW-1185">Reference proteome</keyword>
<evidence type="ECO:0000313" key="1">
    <source>
        <dbReference type="EMBL" id="AWB22674.1"/>
    </source>
</evidence>
<dbReference type="Proteomes" id="UP000244755">
    <property type="component" value="Chromosome 1"/>
</dbReference>
<reference evidence="1 2" key="1">
    <citation type="submission" date="2018-04" db="EMBL/GenBank/DDBJ databases">
        <title>Methylobacterium sp. PR1016A genome.</title>
        <authorList>
            <person name="Park W."/>
        </authorList>
    </citation>
    <scope>NUCLEOTIDE SEQUENCE [LARGE SCALE GENOMIC DNA]</scope>
    <source>
        <strain evidence="1 2">PR1016A</strain>
    </source>
</reference>
<dbReference type="InterPro" id="IPR049675">
    <property type="entry name" value="QatB"/>
</dbReference>
<proteinExistence type="predicted"/>
<dbReference type="OrthoDB" id="2024989at2"/>
<evidence type="ECO:0000313" key="2">
    <source>
        <dbReference type="Proteomes" id="UP000244755"/>
    </source>
</evidence>
<protein>
    <submittedName>
        <fullName evidence="1">Uncharacterized protein</fullName>
    </submittedName>
</protein>
<organism evidence="1 2">
    <name type="scientific">Methylobacterium currus</name>
    <dbReference type="NCBI Taxonomy" id="2051553"/>
    <lineage>
        <taxon>Bacteria</taxon>
        <taxon>Pseudomonadati</taxon>
        <taxon>Pseudomonadota</taxon>
        <taxon>Alphaproteobacteria</taxon>
        <taxon>Hyphomicrobiales</taxon>
        <taxon>Methylobacteriaceae</taxon>
        <taxon>Methylobacterium</taxon>
    </lineage>
</organism>
<accession>A0A2R4WMA8</accession>
<gene>
    <name evidence="1" type="ORF">DA075_18650</name>
</gene>